<dbReference type="GO" id="GO:0008233">
    <property type="term" value="F:peptidase activity"/>
    <property type="evidence" value="ECO:0007669"/>
    <property type="project" value="UniProtKB-KW"/>
</dbReference>
<evidence type="ECO:0000259" key="4">
    <source>
        <dbReference type="Pfam" id="PF04586"/>
    </source>
</evidence>
<reference evidence="5" key="1">
    <citation type="submission" date="2023-07" db="EMBL/GenBank/DDBJ databases">
        <title>Genomic Encyclopedia of Type Strains, Phase IV (KMG-IV): sequencing the most valuable type-strain genomes for metagenomic binning, comparative biology and taxonomic classification.</title>
        <authorList>
            <person name="Goeker M."/>
        </authorList>
    </citation>
    <scope>NUCLEOTIDE SEQUENCE</scope>
    <source>
        <strain evidence="5">DSM 21202</strain>
    </source>
</reference>
<evidence type="ECO:0000256" key="1">
    <source>
        <dbReference type="ARBA" id="ARBA00022612"/>
    </source>
</evidence>
<dbReference type="AlphaFoldDB" id="A0AAE3VSK0"/>
<keyword evidence="3" id="KW-0378">Hydrolase</keyword>
<gene>
    <name evidence="5" type="ORF">J2S73_003840</name>
</gene>
<evidence type="ECO:0000313" key="6">
    <source>
        <dbReference type="Proteomes" id="UP001229244"/>
    </source>
</evidence>
<dbReference type="Pfam" id="PF25209">
    <property type="entry name" value="Phage_capsid_4"/>
    <property type="match status" value="1"/>
</dbReference>
<dbReference type="RefSeq" id="WP_306887273.1">
    <property type="nucleotide sequence ID" value="NZ_JAUSUL010000005.1"/>
</dbReference>
<evidence type="ECO:0000313" key="5">
    <source>
        <dbReference type="EMBL" id="MDQ0317356.1"/>
    </source>
</evidence>
<keyword evidence="1" id="KW-1188">Viral release from host cell</keyword>
<sequence length="630" mass="68006">MTIKETIAAPKFGRSAEIRAASYDEADNTIEVVWTTGAAVRRRNWRTGDIYNEILVVTPEAVRMDRLNAGAPLLDTHDDWSLRSVIGSVVPGSARIEGGQGLARVQLSSAPGDADTVHKIRTGVIRNISVGYVIHAVEKTEKEDGTEDWRVIDWEPMEISAVPVPADAGSQFRNRNTDDGSMVEITDLHAAVRAERERASTIRKLATEAHAAELGETHASEGTSVDAFRSILLEHLIAKEAEAPTSGNVRAEVGTEHAEKRAHVIESVLMHRVDPSANTLTDGAGEFRGMTLTELARDALEASGINTRGMSKYEVASETLAYRGGGMHTTSDFTVILGNTVNRTLRAAYEAAPQTFRPLVRETTVSDFKTVTRAQLGEAPQLERVNEHGEFKRGTIGEGKEAYKIATFGKIVGITRQALINDDLGAFSRLAQMFGVQAAQLESDLVWWQILSNPTMGDNVALFHLASHKNLQSAAAFSKGTLSKMRTAMAKQVGIDGKTVLNIRPAFLMIPVELEDTAAELLRSTRYPDATTNAVADSLKALSIISEPRIDNGISNESIGAAVAGSATAHYLAAAPAATDTVELAYLEGSRGVYTESKMGFNIDGVEIKVRMDAGAKVIDWRAFQKNAGA</sequence>
<keyword evidence="2 5" id="KW-0645">Protease</keyword>
<name>A0AAE3VSK0_9HYPH</name>
<accession>A0AAE3VSK0</accession>
<proteinExistence type="predicted"/>
<evidence type="ECO:0000256" key="3">
    <source>
        <dbReference type="ARBA" id="ARBA00022801"/>
    </source>
</evidence>
<protein>
    <submittedName>
        <fullName evidence="5">Phage major head subunit gpT-like protein/phage head maturation protease</fullName>
    </submittedName>
</protein>
<dbReference type="EMBL" id="JAUSUL010000005">
    <property type="protein sequence ID" value="MDQ0317356.1"/>
    <property type="molecule type" value="Genomic_DNA"/>
</dbReference>
<dbReference type="NCBIfam" id="NF045541">
    <property type="entry name" value="scaf_prot_MCP2"/>
    <property type="match status" value="1"/>
</dbReference>
<dbReference type="InterPro" id="IPR054613">
    <property type="entry name" value="Peptidase_S78_dom"/>
</dbReference>
<feature type="domain" description="Prohead serine protease" evidence="4">
    <location>
        <begin position="84"/>
        <end position="173"/>
    </location>
</feature>
<organism evidence="5 6">
    <name type="scientific">Amorphus orientalis</name>
    <dbReference type="NCBI Taxonomy" id="649198"/>
    <lineage>
        <taxon>Bacteria</taxon>
        <taxon>Pseudomonadati</taxon>
        <taxon>Pseudomonadota</taxon>
        <taxon>Alphaproteobacteria</taxon>
        <taxon>Hyphomicrobiales</taxon>
        <taxon>Amorphaceae</taxon>
        <taxon>Amorphus</taxon>
    </lineage>
</organism>
<dbReference type="Proteomes" id="UP001229244">
    <property type="component" value="Unassembled WGS sequence"/>
</dbReference>
<dbReference type="Pfam" id="PF04586">
    <property type="entry name" value="Peptidase_S78"/>
    <property type="match status" value="1"/>
</dbReference>
<comment type="caution">
    <text evidence="5">The sequence shown here is derived from an EMBL/GenBank/DDBJ whole genome shotgun (WGS) entry which is preliminary data.</text>
</comment>
<dbReference type="GO" id="GO:0006508">
    <property type="term" value="P:proteolysis"/>
    <property type="evidence" value="ECO:0007669"/>
    <property type="project" value="UniProtKB-KW"/>
</dbReference>
<keyword evidence="6" id="KW-1185">Reference proteome</keyword>
<evidence type="ECO:0000256" key="2">
    <source>
        <dbReference type="ARBA" id="ARBA00022670"/>
    </source>
</evidence>